<dbReference type="InterPro" id="IPR013087">
    <property type="entry name" value="Znf_C2H2_type"/>
</dbReference>
<dbReference type="GO" id="GO:0006357">
    <property type="term" value="P:regulation of transcription by RNA polymerase II"/>
    <property type="evidence" value="ECO:0007669"/>
    <property type="project" value="TreeGrafter"/>
</dbReference>
<keyword evidence="8" id="KW-0862">Zinc</keyword>
<feature type="region of interest" description="Disordered" evidence="16">
    <location>
        <begin position="119"/>
        <end position="297"/>
    </location>
</feature>
<dbReference type="Gene3D" id="3.30.710.10">
    <property type="entry name" value="Potassium Channel Kv1.1, Chain A"/>
    <property type="match status" value="1"/>
</dbReference>
<dbReference type="PROSITE" id="PS50157">
    <property type="entry name" value="ZINC_FINGER_C2H2_2"/>
    <property type="match status" value="1"/>
</dbReference>
<dbReference type="InterPro" id="IPR000210">
    <property type="entry name" value="BTB/POZ_dom"/>
</dbReference>
<evidence type="ECO:0000256" key="12">
    <source>
        <dbReference type="ARBA" id="ARBA00023163"/>
    </source>
</evidence>
<dbReference type="GO" id="GO:0008270">
    <property type="term" value="F:zinc ion binding"/>
    <property type="evidence" value="ECO:0007669"/>
    <property type="project" value="UniProtKB-KW"/>
</dbReference>
<evidence type="ECO:0000259" key="18">
    <source>
        <dbReference type="PROSITE" id="PS50157"/>
    </source>
</evidence>
<evidence type="ECO:0000313" key="19">
    <source>
        <dbReference type="EMBL" id="KAK8741830.1"/>
    </source>
</evidence>
<dbReference type="CDD" id="cd18315">
    <property type="entry name" value="BTB_POZ_BAB-like"/>
    <property type="match status" value="1"/>
</dbReference>
<dbReference type="EMBL" id="JARKIK010000030">
    <property type="protein sequence ID" value="KAK8741830.1"/>
    <property type="molecule type" value="Genomic_DNA"/>
</dbReference>
<evidence type="ECO:0000313" key="20">
    <source>
        <dbReference type="Proteomes" id="UP001445076"/>
    </source>
</evidence>
<keyword evidence="11" id="KW-0238">DNA-binding</keyword>
<dbReference type="PANTHER" id="PTHR23110">
    <property type="entry name" value="BTB DOMAIN TRANSCRIPTION FACTOR"/>
    <property type="match status" value="1"/>
</dbReference>
<keyword evidence="9" id="KW-0524">Neurogenesis</keyword>
<evidence type="ECO:0000256" key="16">
    <source>
        <dbReference type="SAM" id="MobiDB-lite"/>
    </source>
</evidence>
<keyword evidence="10" id="KW-0805">Transcription regulation</keyword>
<dbReference type="PROSITE" id="PS50097">
    <property type="entry name" value="BTB"/>
    <property type="match status" value="1"/>
</dbReference>
<evidence type="ECO:0000256" key="11">
    <source>
        <dbReference type="ARBA" id="ARBA00023125"/>
    </source>
</evidence>
<comment type="similarity">
    <text evidence="2">Belongs to the krueppel C2H2-type zinc-finger protein family.</text>
</comment>
<evidence type="ECO:0000256" key="8">
    <source>
        <dbReference type="ARBA" id="ARBA00022833"/>
    </source>
</evidence>
<evidence type="ECO:0000256" key="5">
    <source>
        <dbReference type="ARBA" id="ARBA00022737"/>
    </source>
</evidence>
<accession>A0AAW0XFN2</accession>
<sequence>MEDGLLSLKWNNHKITFFEILRVLREKANYTDATIAVEGKFYPVHKLVMSTCSEYFSEIFERTPCKSPVIVLKDVRSQDMDALLDYMYLGEVNVNQNDLASLLKTAECLRIKGLAVPDEDPTKFRKGQSDDRRESPPPKRRRHEDSSSQPLSQRPVSPTISASSKTTPPSRTPPLQHQTSSLPVSQSQDSVHDSIVDPPPMVKVEMEEADDPDDGYSRRDNSYDGGSVNEGDGDFGTELSKSEHDPDNYGSGSFPGPSIQPGGDLPWDEGDSSSFPPEGFSGDLPAGQQPQGGGADWLMCAWPGRDGGNVSQSSSATLSLPSQMPLPLAPSATRPAHLSVAASGCGQPQHQAALDMIQRNTSSDHVCGFCGKNFSAPAFLRRHIRAHTGEKPFKCPHCDFRATQKGNLNSHIINRHNSPALSMLNTQPLLHID</sequence>
<keyword evidence="13" id="KW-0539">Nucleus</keyword>
<keyword evidence="20" id="KW-1185">Reference proteome</keyword>
<dbReference type="GO" id="GO:0016199">
    <property type="term" value="P:axon midline choice point recognition"/>
    <property type="evidence" value="ECO:0007669"/>
    <property type="project" value="UniProtKB-ARBA"/>
</dbReference>
<dbReference type="GO" id="GO:0003677">
    <property type="term" value="F:DNA binding"/>
    <property type="evidence" value="ECO:0007669"/>
    <property type="project" value="UniProtKB-KW"/>
</dbReference>
<name>A0AAW0XFN2_CHEQU</name>
<dbReference type="InterPro" id="IPR051095">
    <property type="entry name" value="Dros_DevTransReg"/>
</dbReference>
<keyword evidence="6 15" id="KW-0863">Zinc-finger</keyword>
<dbReference type="SUPFAM" id="SSF57667">
    <property type="entry name" value="beta-beta-alpha zinc fingers"/>
    <property type="match status" value="1"/>
</dbReference>
<dbReference type="PANTHER" id="PTHR23110:SF111">
    <property type="entry name" value="LONGITUDINALS LACKING PROTEIN, ISOFORMS F_I_K_T"/>
    <property type="match status" value="1"/>
</dbReference>
<dbReference type="Gene3D" id="3.30.160.60">
    <property type="entry name" value="Classic Zinc Finger"/>
    <property type="match status" value="2"/>
</dbReference>
<evidence type="ECO:0000256" key="15">
    <source>
        <dbReference type="PROSITE-ProRule" id="PRU00042"/>
    </source>
</evidence>
<evidence type="ECO:0000256" key="14">
    <source>
        <dbReference type="ARBA" id="ARBA00037382"/>
    </source>
</evidence>
<reference evidence="19 20" key="1">
    <citation type="journal article" date="2024" name="BMC Genomics">
        <title>Genome assembly of redclaw crayfish (Cherax quadricarinatus) provides insights into its immune adaptation and hypoxia tolerance.</title>
        <authorList>
            <person name="Liu Z."/>
            <person name="Zheng J."/>
            <person name="Li H."/>
            <person name="Fang K."/>
            <person name="Wang S."/>
            <person name="He J."/>
            <person name="Zhou D."/>
            <person name="Weng S."/>
            <person name="Chi M."/>
            <person name="Gu Z."/>
            <person name="He J."/>
            <person name="Li F."/>
            <person name="Wang M."/>
        </authorList>
    </citation>
    <scope>NUCLEOTIDE SEQUENCE [LARGE SCALE GENOMIC DNA]</scope>
    <source>
        <strain evidence="19">ZL_2023a</strain>
    </source>
</reference>
<feature type="compositionally biased region" description="Polar residues" evidence="16">
    <location>
        <begin position="147"/>
        <end position="160"/>
    </location>
</feature>
<dbReference type="FunFam" id="3.30.160.60:FF:000075">
    <property type="entry name" value="Putative zinc finger protein 536"/>
    <property type="match status" value="1"/>
</dbReference>
<evidence type="ECO:0000256" key="4">
    <source>
        <dbReference type="ARBA" id="ARBA00022723"/>
    </source>
</evidence>
<dbReference type="GO" id="GO:0008406">
    <property type="term" value="P:gonad development"/>
    <property type="evidence" value="ECO:0007669"/>
    <property type="project" value="UniProtKB-ARBA"/>
</dbReference>
<dbReference type="GO" id="GO:0045467">
    <property type="term" value="P:R7 cell development"/>
    <property type="evidence" value="ECO:0007669"/>
    <property type="project" value="UniProtKB-ARBA"/>
</dbReference>
<dbReference type="SMART" id="SM00225">
    <property type="entry name" value="BTB"/>
    <property type="match status" value="1"/>
</dbReference>
<dbReference type="InterPro" id="IPR011333">
    <property type="entry name" value="SKP1/BTB/POZ_sf"/>
</dbReference>
<evidence type="ECO:0000256" key="13">
    <source>
        <dbReference type="ARBA" id="ARBA00023242"/>
    </source>
</evidence>
<keyword evidence="12" id="KW-0804">Transcription</keyword>
<proteinExistence type="inferred from homology"/>
<dbReference type="GO" id="GO:0007464">
    <property type="term" value="P:R3/R4 cell fate commitment"/>
    <property type="evidence" value="ECO:0007669"/>
    <property type="project" value="UniProtKB-ARBA"/>
</dbReference>
<comment type="function">
    <text evidence="14">Putative transcription factor required for axon growth and guidance in the central and peripheral nervous systems. Repels CNS axons away from the midline by promoting the expression of the midline repellent sli and its receptor robo.</text>
</comment>
<dbReference type="InterPro" id="IPR036236">
    <property type="entry name" value="Znf_C2H2_sf"/>
</dbReference>
<dbReference type="GO" id="GO:0035167">
    <property type="term" value="P:larval lymph gland hemopoiesis"/>
    <property type="evidence" value="ECO:0007669"/>
    <property type="project" value="UniProtKB-ARBA"/>
</dbReference>
<dbReference type="GO" id="GO:0007526">
    <property type="term" value="P:larval somatic muscle development"/>
    <property type="evidence" value="ECO:0007669"/>
    <property type="project" value="UniProtKB-ARBA"/>
</dbReference>
<comment type="subcellular location">
    <subcellularLocation>
        <location evidence="1">Nucleus</location>
    </subcellularLocation>
</comment>
<feature type="compositionally biased region" description="Basic and acidic residues" evidence="16">
    <location>
        <begin position="120"/>
        <end position="137"/>
    </location>
</feature>
<dbReference type="SUPFAM" id="SSF54695">
    <property type="entry name" value="POZ domain"/>
    <property type="match status" value="1"/>
</dbReference>
<evidence type="ECO:0000256" key="7">
    <source>
        <dbReference type="ARBA" id="ARBA00022782"/>
    </source>
</evidence>
<evidence type="ECO:0000256" key="10">
    <source>
        <dbReference type="ARBA" id="ARBA00023015"/>
    </source>
</evidence>
<dbReference type="GO" id="GO:0048813">
    <property type="term" value="P:dendrite morphogenesis"/>
    <property type="evidence" value="ECO:0007669"/>
    <property type="project" value="UniProtKB-ARBA"/>
</dbReference>
<dbReference type="PROSITE" id="PS00028">
    <property type="entry name" value="ZINC_FINGER_C2H2_1"/>
    <property type="match status" value="1"/>
</dbReference>
<feature type="domain" description="C2H2-type" evidence="18">
    <location>
        <begin position="365"/>
        <end position="392"/>
    </location>
</feature>
<keyword evidence="3" id="KW-0217">Developmental protein</keyword>
<dbReference type="FunFam" id="3.30.160.60:FF:001818">
    <property type="entry name" value="GDNF-inducible zinc finger protein 1 isoform X1"/>
    <property type="match status" value="1"/>
</dbReference>
<evidence type="ECO:0000256" key="6">
    <source>
        <dbReference type="ARBA" id="ARBA00022771"/>
    </source>
</evidence>
<dbReference type="Proteomes" id="UP001445076">
    <property type="component" value="Unassembled WGS sequence"/>
</dbReference>
<evidence type="ECO:0000256" key="2">
    <source>
        <dbReference type="ARBA" id="ARBA00006991"/>
    </source>
</evidence>
<keyword evidence="4" id="KW-0479">Metal-binding</keyword>
<feature type="domain" description="BTB" evidence="17">
    <location>
        <begin position="31"/>
        <end position="96"/>
    </location>
</feature>
<dbReference type="AlphaFoldDB" id="A0AAW0XFN2"/>
<dbReference type="Pfam" id="PF00651">
    <property type="entry name" value="BTB"/>
    <property type="match status" value="1"/>
</dbReference>
<protein>
    <submittedName>
        <fullName evidence="19">Uncharacterized protein</fullName>
    </submittedName>
</protein>
<organism evidence="19 20">
    <name type="scientific">Cherax quadricarinatus</name>
    <name type="common">Australian red claw crayfish</name>
    <dbReference type="NCBI Taxonomy" id="27406"/>
    <lineage>
        <taxon>Eukaryota</taxon>
        <taxon>Metazoa</taxon>
        <taxon>Ecdysozoa</taxon>
        <taxon>Arthropoda</taxon>
        <taxon>Crustacea</taxon>
        <taxon>Multicrustacea</taxon>
        <taxon>Malacostraca</taxon>
        <taxon>Eumalacostraca</taxon>
        <taxon>Eucarida</taxon>
        <taxon>Decapoda</taxon>
        <taxon>Pleocyemata</taxon>
        <taxon>Astacidea</taxon>
        <taxon>Parastacoidea</taxon>
        <taxon>Parastacidae</taxon>
        <taxon>Cherax</taxon>
    </lineage>
</organism>
<evidence type="ECO:0000256" key="1">
    <source>
        <dbReference type="ARBA" id="ARBA00004123"/>
    </source>
</evidence>
<dbReference type="SMART" id="SM00355">
    <property type="entry name" value="ZnF_C2H2"/>
    <property type="match status" value="2"/>
</dbReference>
<dbReference type="Pfam" id="PF00096">
    <property type="entry name" value="zf-C2H2"/>
    <property type="match status" value="2"/>
</dbReference>
<evidence type="ECO:0000256" key="3">
    <source>
        <dbReference type="ARBA" id="ARBA00022473"/>
    </source>
</evidence>
<gene>
    <name evidence="19" type="ORF">OTU49_002423</name>
</gene>
<comment type="caution">
    <text evidence="19">The sequence shown here is derived from an EMBL/GenBank/DDBJ whole genome shotgun (WGS) entry which is preliminary data.</text>
</comment>
<dbReference type="GO" id="GO:0045476">
    <property type="term" value="P:nurse cell apoptotic process"/>
    <property type="evidence" value="ECO:0007669"/>
    <property type="project" value="UniProtKB-ARBA"/>
</dbReference>
<keyword evidence="5" id="KW-0677">Repeat</keyword>
<feature type="compositionally biased region" description="Polar residues" evidence="16">
    <location>
        <begin position="175"/>
        <end position="189"/>
    </location>
</feature>
<evidence type="ECO:0000256" key="9">
    <source>
        <dbReference type="ARBA" id="ARBA00022902"/>
    </source>
</evidence>
<dbReference type="GO" id="GO:0005634">
    <property type="term" value="C:nucleus"/>
    <property type="evidence" value="ECO:0007669"/>
    <property type="project" value="UniProtKB-SubCell"/>
</dbReference>
<evidence type="ECO:0000259" key="17">
    <source>
        <dbReference type="PROSITE" id="PS50097"/>
    </source>
</evidence>
<keyword evidence="7" id="KW-0221">Differentiation</keyword>